<dbReference type="AlphaFoldDB" id="A0A9P6E7F6"/>
<name>A0A9P6E7F6_9AGAR</name>
<evidence type="ECO:0000313" key="1">
    <source>
        <dbReference type="EMBL" id="KAF9524048.1"/>
    </source>
</evidence>
<accession>A0A9P6E7F6</accession>
<dbReference type="EMBL" id="MU157905">
    <property type="protein sequence ID" value="KAF9524048.1"/>
    <property type="molecule type" value="Genomic_DNA"/>
</dbReference>
<proteinExistence type="predicted"/>
<keyword evidence="2" id="KW-1185">Reference proteome</keyword>
<evidence type="ECO:0008006" key="3">
    <source>
        <dbReference type="Google" id="ProtNLM"/>
    </source>
</evidence>
<dbReference type="Gene3D" id="1.10.510.10">
    <property type="entry name" value="Transferase(Phosphotransferase) domain 1"/>
    <property type="match status" value="1"/>
</dbReference>
<comment type="caution">
    <text evidence="1">The sequence shown here is derived from an EMBL/GenBank/DDBJ whole genome shotgun (WGS) entry which is preliminary data.</text>
</comment>
<organism evidence="1 2">
    <name type="scientific">Crepidotus variabilis</name>
    <dbReference type="NCBI Taxonomy" id="179855"/>
    <lineage>
        <taxon>Eukaryota</taxon>
        <taxon>Fungi</taxon>
        <taxon>Dikarya</taxon>
        <taxon>Basidiomycota</taxon>
        <taxon>Agaricomycotina</taxon>
        <taxon>Agaricomycetes</taxon>
        <taxon>Agaricomycetidae</taxon>
        <taxon>Agaricales</taxon>
        <taxon>Agaricineae</taxon>
        <taxon>Crepidotaceae</taxon>
        <taxon>Crepidotus</taxon>
    </lineage>
</organism>
<sequence length="179" mass="19926">MPPRTRVFQRPVLTLRALLDNKHTSPLTGSNIRKISEQIVHGVLGWGYQNESDMFSIGCVVAEMVLNQPLFSACADGESYRREKTLMYMAVFGPFPPKFFEKVSKVYPEIGDGGGWFISDPVASSDVNLFLSNVQPLSSIITDVPTKFLLDSIFEMEAESRTALIDLKMTPVAFCLKPS</sequence>
<dbReference type="SUPFAM" id="SSF56112">
    <property type="entry name" value="Protein kinase-like (PK-like)"/>
    <property type="match status" value="1"/>
</dbReference>
<dbReference type="InterPro" id="IPR011009">
    <property type="entry name" value="Kinase-like_dom_sf"/>
</dbReference>
<dbReference type="OrthoDB" id="3068150at2759"/>
<reference evidence="1" key="1">
    <citation type="submission" date="2020-11" db="EMBL/GenBank/DDBJ databases">
        <authorList>
            <consortium name="DOE Joint Genome Institute"/>
            <person name="Ahrendt S."/>
            <person name="Riley R."/>
            <person name="Andreopoulos W."/>
            <person name="Labutti K."/>
            <person name="Pangilinan J."/>
            <person name="Ruiz-Duenas F.J."/>
            <person name="Barrasa J.M."/>
            <person name="Sanchez-Garcia M."/>
            <person name="Camarero S."/>
            <person name="Miyauchi S."/>
            <person name="Serrano A."/>
            <person name="Linde D."/>
            <person name="Babiker R."/>
            <person name="Drula E."/>
            <person name="Ayuso-Fernandez I."/>
            <person name="Pacheco R."/>
            <person name="Padilla G."/>
            <person name="Ferreira P."/>
            <person name="Barriuso J."/>
            <person name="Kellner H."/>
            <person name="Castanera R."/>
            <person name="Alfaro M."/>
            <person name="Ramirez L."/>
            <person name="Pisabarro A.G."/>
            <person name="Kuo A."/>
            <person name="Tritt A."/>
            <person name="Lipzen A."/>
            <person name="He G."/>
            <person name="Yan M."/>
            <person name="Ng V."/>
            <person name="Cullen D."/>
            <person name="Martin F."/>
            <person name="Rosso M.-N."/>
            <person name="Henrissat B."/>
            <person name="Hibbett D."/>
            <person name="Martinez A.T."/>
            <person name="Grigoriev I.V."/>
        </authorList>
    </citation>
    <scope>NUCLEOTIDE SEQUENCE</scope>
    <source>
        <strain evidence="1">CBS 506.95</strain>
    </source>
</reference>
<gene>
    <name evidence="1" type="ORF">CPB83DRAFT_898193</name>
</gene>
<evidence type="ECO:0000313" key="2">
    <source>
        <dbReference type="Proteomes" id="UP000807306"/>
    </source>
</evidence>
<dbReference type="Proteomes" id="UP000807306">
    <property type="component" value="Unassembled WGS sequence"/>
</dbReference>
<protein>
    <recommendedName>
        <fullName evidence="3">Protein kinase domain-containing protein</fullName>
    </recommendedName>
</protein>